<accession>A0A501WCD5</accession>
<feature type="compositionally biased region" description="Basic residues" evidence="1">
    <location>
        <begin position="426"/>
        <end position="438"/>
    </location>
</feature>
<evidence type="ECO:0000313" key="4">
    <source>
        <dbReference type="Proteomes" id="UP000319255"/>
    </source>
</evidence>
<dbReference type="InterPro" id="IPR005094">
    <property type="entry name" value="Endonuclease_MobA/VirD2"/>
</dbReference>
<name>A0A501WCD5_9RHOB</name>
<dbReference type="Pfam" id="PF03432">
    <property type="entry name" value="Relaxase"/>
    <property type="match status" value="1"/>
</dbReference>
<organism evidence="3 4">
    <name type="scientific">Amaricoccus solimangrovi</name>
    <dbReference type="NCBI Taxonomy" id="2589815"/>
    <lineage>
        <taxon>Bacteria</taxon>
        <taxon>Pseudomonadati</taxon>
        <taxon>Pseudomonadota</taxon>
        <taxon>Alphaproteobacteria</taxon>
        <taxon>Rhodobacterales</taxon>
        <taxon>Paracoccaceae</taxon>
        <taxon>Amaricoccus</taxon>
    </lineage>
</organism>
<feature type="compositionally biased region" description="Basic and acidic residues" evidence="1">
    <location>
        <begin position="400"/>
        <end position="425"/>
    </location>
</feature>
<gene>
    <name evidence="3" type="ORF">FJM51_22110</name>
</gene>
<sequence length="438" mass="51290">MILKAAERGDAPQLARYLLSMRDNEHVELHEVRGFSSDDLHGAFSEADAIAKGTRCEKYLFSISLNPPQGENVGIDAFELAIADIERKLGLDQQPRAIVFHEKDGRRHAHVVWSRIDSERMRAINLPHFKIKLRDVSRQLYLQYGWDMPRGLQDRSLRDPLNFTREEWQQAKRAGLDPREIKTVIQQCWKTSDNKASFKRALRERGFWLARGDRRGFVAVDYRGEVYSLSRYAAAKSKDIEARLGDPATLRSVDEIKAEIAGGMTRKLESYIQEVERDAKQRLAVAAFRKTEITARHQDERKTLAAAQERRWQTESKERAQRLPKGFSGIWHRLTGRYAKIKEQNELETLQAWRRDRAEKDSLIFNQLEERQGFQQEIRAQRAMAQEDLLQLRSDIERYRGFGAEDEKPERARERDKEAESQSRKRSERQRRRRSFDP</sequence>
<protein>
    <submittedName>
        <fullName evidence="3">Relaxase</fullName>
    </submittedName>
</protein>
<evidence type="ECO:0000259" key="2">
    <source>
        <dbReference type="Pfam" id="PF03432"/>
    </source>
</evidence>
<reference evidence="3 4" key="1">
    <citation type="submission" date="2019-06" db="EMBL/GenBank/DDBJ databases">
        <title>A novel bacterium of genus Amaricoccus, isolated from marine sediment.</title>
        <authorList>
            <person name="Huang H."/>
            <person name="Mo K."/>
            <person name="Hu Y."/>
        </authorList>
    </citation>
    <scope>NUCLEOTIDE SEQUENCE [LARGE SCALE GENOMIC DNA]</scope>
    <source>
        <strain evidence="3 4">HB172011</strain>
    </source>
</reference>
<dbReference type="Proteomes" id="UP000319255">
    <property type="component" value="Unassembled WGS sequence"/>
</dbReference>
<feature type="region of interest" description="Disordered" evidence="1">
    <location>
        <begin position="400"/>
        <end position="438"/>
    </location>
</feature>
<keyword evidence="4" id="KW-1185">Reference proteome</keyword>
<dbReference type="AlphaFoldDB" id="A0A501WCD5"/>
<evidence type="ECO:0000256" key="1">
    <source>
        <dbReference type="SAM" id="MobiDB-lite"/>
    </source>
</evidence>
<proteinExistence type="predicted"/>
<feature type="domain" description="MobA/VirD2-like nuclease" evidence="2">
    <location>
        <begin position="23"/>
        <end position="146"/>
    </location>
</feature>
<dbReference type="EMBL" id="VFRP01000049">
    <property type="protein sequence ID" value="TPE46482.1"/>
    <property type="molecule type" value="Genomic_DNA"/>
</dbReference>
<dbReference type="OrthoDB" id="1826980at2"/>
<comment type="caution">
    <text evidence="3">The sequence shown here is derived from an EMBL/GenBank/DDBJ whole genome shotgun (WGS) entry which is preliminary data.</text>
</comment>
<dbReference type="RefSeq" id="WP_140456286.1">
    <property type="nucleotide sequence ID" value="NZ_VFRP01000049.1"/>
</dbReference>
<evidence type="ECO:0000313" key="3">
    <source>
        <dbReference type="EMBL" id="TPE46482.1"/>
    </source>
</evidence>